<comment type="caution">
    <text evidence="2">The sequence shown here is derived from an EMBL/GenBank/DDBJ whole genome shotgun (WGS) entry which is preliminary data.</text>
</comment>
<keyword evidence="1" id="KW-1133">Transmembrane helix</keyword>
<keyword evidence="1" id="KW-0472">Membrane</keyword>
<gene>
    <name evidence="2" type="ORF">EAF64_15360</name>
</gene>
<name>A0A498KTM4_9EURY</name>
<proteinExistence type="predicted"/>
<evidence type="ECO:0000313" key="2">
    <source>
        <dbReference type="EMBL" id="RXK48006.1"/>
    </source>
</evidence>
<organism evidence="2 3">
    <name type="scientific">Halorientalis pallida</name>
    <dbReference type="NCBI Taxonomy" id="2479928"/>
    <lineage>
        <taxon>Archaea</taxon>
        <taxon>Methanobacteriati</taxon>
        <taxon>Methanobacteriota</taxon>
        <taxon>Stenosarchaea group</taxon>
        <taxon>Halobacteria</taxon>
        <taxon>Halobacteriales</taxon>
        <taxon>Haloarculaceae</taxon>
        <taxon>Halorientalis</taxon>
    </lineage>
</organism>
<dbReference type="EMBL" id="RDFA01000005">
    <property type="protein sequence ID" value="RXK48006.1"/>
    <property type="molecule type" value="Genomic_DNA"/>
</dbReference>
<dbReference type="AlphaFoldDB" id="A0A498KTM4"/>
<dbReference type="Proteomes" id="UP000289691">
    <property type="component" value="Unassembled WGS sequence"/>
</dbReference>
<feature type="transmembrane region" description="Helical" evidence="1">
    <location>
        <begin position="56"/>
        <end position="89"/>
    </location>
</feature>
<accession>A0A498KTM4</accession>
<keyword evidence="3" id="KW-1185">Reference proteome</keyword>
<keyword evidence="1" id="KW-0812">Transmembrane</keyword>
<feature type="transmembrane region" description="Helical" evidence="1">
    <location>
        <begin position="156"/>
        <end position="174"/>
    </location>
</feature>
<protein>
    <submittedName>
        <fullName evidence="2">Metal-dependent hydrolase</fullName>
    </submittedName>
</protein>
<evidence type="ECO:0000256" key="1">
    <source>
        <dbReference type="SAM" id="Phobius"/>
    </source>
</evidence>
<dbReference type="OrthoDB" id="204671at2157"/>
<keyword evidence="2" id="KW-0378">Hydrolase</keyword>
<evidence type="ECO:0000313" key="3">
    <source>
        <dbReference type="Proteomes" id="UP000289691"/>
    </source>
</evidence>
<reference evidence="2 3" key="1">
    <citation type="submission" date="2019-01" db="EMBL/GenBank/DDBJ databases">
        <title>Halorientalis sp. F13-25 a new haloarchaeum isolated from hypersaline water.</title>
        <authorList>
            <person name="Ana D.-V."/>
            <person name="Cristina S.-P."/>
            <person name="Antonio V."/>
        </authorList>
    </citation>
    <scope>NUCLEOTIDE SEQUENCE [LARGE SCALE GENOMIC DNA]</scope>
    <source>
        <strain evidence="2 3">F13-25</strain>
    </source>
</reference>
<dbReference type="GO" id="GO:0016787">
    <property type="term" value="F:hydrolase activity"/>
    <property type="evidence" value="ECO:0007669"/>
    <property type="project" value="UniProtKB-KW"/>
</dbReference>
<sequence length="217" mass="22682">MMALTHGLASLALVALATPALSEYAGPPLLAAAFFGGMAPDLDLVAEHRKSLHFPVGYTLLAAIFTAWAAVSPSPGVLLCTVAVGAAALHAWSDVLAGSVEPAPWNPTSEQAVYNHALGRWHRPRRLVRYSGAPEDGLLAVGLAAVALLTPATGPTADAALLWLLVVAGAYVLARKRLTELRSRLAALTPAWVVASFPVVSVEETESGATRIALRRR</sequence>